<reference evidence="1 2" key="1">
    <citation type="submission" date="2020-07" db="EMBL/GenBank/DDBJ databases">
        <title>Genomic Encyclopedia of Type Strains, Phase IV (KMG-IV): sequencing the most valuable type-strain genomes for metagenomic binning, comparative biology and taxonomic classification.</title>
        <authorList>
            <person name="Goeker M."/>
        </authorList>
    </citation>
    <scope>NUCLEOTIDE SEQUENCE [LARGE SCALE GENOMIC DNA]</scope>
    <source>
        <strain evidence="1 2">DSM 17721</strain>
    </source>
</reference>
<evidence type="ECO:0000313" key="1">
    <source>
        <dbReference type="EMBL" id="MBA2883062.1"/>
    </source>
</evidence>
<name>A0A7W0CCD1_9BACT</name>
<dbReference type="Proteomes" id="UP000525298">
    <property type="component" value="Unassembled WGS sequence"/>
</dbReference>
<sequence length="58" mass="6789">MKNGNIIEARTQHLLDALRAYNIDPAQYLEGVVHRLDAEAAQRRLQKKRKRQRQYADG</sequence>
<keyword evidence="2" id="KW-1185">Reference proteome</keyword>
<dbReference type="RefSeq" id="WP_181552679.1">
    <property type="nucleotide sequence ID" value="NZ_JACDUS010000016.1"/>
</dbReference>
<protein>
    <submittedName>
        <fullName evidence="1">Uncharacterized protein</fullName>
    </submittedName>
</protein>
<evidence type="ECO:0000313" key="2">
    <source>
        <dbReference type="Proteomes" id="UP000525298"/>
    </source>
</evidence>
<comment type="caution">
    <text evidence="1">The sequence shown here is derived from an EMBL/GenBank/DDBJ whole genome shotgun (WGS) entry which is preliminary data.</text>
</comment>
<gene>
    <name evidence="1" type="ORF">HNR65_003419</name>
</gene>
<dbReference type="AlphaFoldDB" id="A0A7W0CCD1"/>
<organism evidence="1 2">
    <name type="scientific">Desulfosalsimonas propionicica</name>
    <dbReference type="NCBI Taxonomy" id="332175"/>
    <lineage>
        <taxon>Bacteria</taxon>
        <taxon>Pseudomonadati</taxon>
        <taxon>Thermodesulfobacteriota</taxon>
        <taxon>Desulfobacteria</taxon>
        <taxon>Desulfobacterales</taxon>
        <taxon>Desulfosalsimonadaceae</taxon>
        <taxon>Desulfosalsimonas</taxon>
    </lineage>
</organism>
<proteinExistence type="predicted"/>
<accession>A0A7W0CCD1</accession>
<dbReference type="EMBL" id="JACDUS010000016">
    <property type="protein sequence ID" value="MBA2883062.1"/>
    <property type="molecule type" value="Genomic_DNA"/>
</dbReference>